<evidence type="ECO:0000256" key="9">
    <source>
        <dbReference type="ARBA" id="ARBA00023049"/>
    </source>
</evidence>
<keyword evidence="8 11" id="KW-1133">Transmembrane helix</keyword>
<evidence type="ECO:0000256" key="7">
    <source>
        <dbReference type="ARBA" id="ARBA00022833"/>
    </source>
</evidence>
<dbReference type="InterPro" id="IPR004387">
    <property type="entry name" value="Pept_M50_Zn"/>
</dbReference>
<reference evidence="13 14" key="1">
    <citation type="submission" date="2016-08" db="EMBL/GenBank/DDBJ databases">
        <authorList>
            <person name="Seilhamer J.J."/>
        </authorList>
    </citation>
    <scope>NUCLEOTIDE SEQUENCE [LARGE SCALE GENOMIC DNA]</scope>
    <source>
        <strain evidence="13 14">PH27A</strain>
    </source>
</reference>
<sequence>MAFLHTAVALIVTLGVLITFHEFGHFWVARRCGVKVLRFSIGFGKPIWRWQDRQGTEFVLAWIPLGGYVRMVDEREGTIAEADKPFAFNRKPVMQRIAIVAAGPIANFLLAIVAYWVLFISGTQVLAPVVGHILPQSPAALSGLASGDEIIQVDHKQTSSWQDVGLALLDRLGDTGEVRLEVSSHEHQVTRELRLPIQAFMVGQKEPRPLQSLGITPWRPDIPARIGRVLEEGPAAQAGLKAGDLVQAINGQAIKDWPDLVEHLRASPGQSLTLQIERDQHTQSLTVTPQARALDDGQTIGWIGAGVEMPSMPASMQREIRYNPAAALAEASAKTWEMSTLTLGSIGKMLTGLISPDNLSGPITIARVASDSARSGWESFISFLAYVSISLGVLNLLPIPVLDGGHLLFYVIEAIRGRPVPERIQEQAMRLGMVILGSVMIMAFYFDLMRL</sequence>
<dbReference type="InterPro" id="IPR036034">
    <property type="entry name" value="PDZ_sf"/>
</dbReference>
<dbReference type="GO" id="GO:0006508">
    <property type="term" value="P:proteolysis"/>
    <property type="evidence" value="ECO:0007669"/>
    <property type="project" value="UniProtKB-KW"/>
</dbReference>
<keyword evidence="5 11" id="KW-0812">Transmembrane</keyword>
<feature type="transmembrane region" description="Helical" evidence="11">
    <location>
        <begin position="97"/>
        <end position="118"/>
    </location>
</feature>
<evidence type="ECO:0000313" key="14">
    <source>
        <dbReference type="Proteomes" id="UP000094291"/>
    </source>
</evidence>
<dbReference type="AlphaFoldDB" id="A0A1E2VB86"/>
<feature type="transmembrane region" description="Helical" evidence="11">
    <location>
        <begin position="383"/>
        <end position="410"/>
    </location>
</feature>
<dbReference type="InterPro" id="IPR041489">
    <property type="entry name" value="PDZ_6"/>
</dbReference>
<keyword evidence="14" id="KW-1185">Reference proteome</keyword>
<dbReference type="Gene3D" id="2.30.42.10">
    <property type="match status" value="2"/>
</dbReference>
<dbReference type="GO" id="GO:0046872">
    <property type="term" value="F:metal ion binding"/>
    <property type="evidence" value="ECO:0007669"/>
    <property type="project" value="UniProtKB-KW"/>
</dbReference>
<keyword evidence="6 11" id="KW-0378">Hydrolase</keyword>
<evidence type="ECO:0000259" key="12">
    <source>
        <dbReference type="PROSITE" id="PS50106"/>
    </source>
</evidence>
<evidence type="ECO:0000256" key="8">
    <source>
        <dbReference type="ARBA" id="ARBA00022989"/>
    </source>
</evidence>
<dbReference type="Pfam" id="PF02163">
    <property type="entry name" value="Peptidase_M50"/>
    <property type="match status" value="1"/>
</dbReference>
<dbReference type="EMBL" id="MDTQ01000001">
    <property type="protein sequence ID" value="ODC04241.1"/>
    <property type="molecule type" value="Genomic_DNA"/>
</dbReference>
<dbReference type="CDD" id="cd23081">
    <property type="entry name" value="cpPDZ_EcRseP-like"/>
    <property type="match status" value="1"/>
</dbReference>
<gene>
    <name evidence="13" type="ORF">BFW38_12580</name>
</gene>
<comment type="cofactor">
    <cofactor evidence="1 11">
        <name>Zn(2+)</name>
        <dbReference type="ChEBI" id="CHEBI:29105"/>
    </cofactor>
</comment>
<dbReference type="Proteomes" id="UP000094291">
    <property type="component" value="Unassembled WGS sequence"/>
</dbReference>
<dbReference type="OrthoDB" id="9782003at2"/>
<proteinExistence type="inferred from homology"/>
<comment type="similarity">
    <text evidence="3 11">Belongs to the peptidase M50B family.</text>
</comment>
<evidence type="ECO:0000256" key="4">
    <source>
        <dbReference type="ARBA" id="ARBA00022670"/>
    </source>
</evidence>
<feature type="transmembrane region" description="Helical" evidence="11">
    <location>
        <begin position="6"/>
        <end position="28"/>
    </location>
</feature>
<evidence type="ECO:0000256" key="2">
    <source>
        <dbReference type="ARBA" id="ARBA00004141"/>
    </source>
</evidence>
<evidence type="ECO:0000256" key="1">
    <source>
        <dbReference type="ARBA" id="ARBA00001947"/>
    </source>
</evidence>
<dbReference type="EC" id="3.4.24.-" evidence="11"/>
<keyword evidence="11" id="KW-0479">Metal-binding</keyword>
<dbReference type="GO" id="GO:0016020">
    <property type="term" value="C:membrane"/>
    <property type="evidence" value="ECO:0007669"/>
    <property type="project" value="UniProtKB-SubCell"/>
</dbReference>
<feature type="transmembrane region" description="Helical" evidence="11">
    <location>
        <begin position="431"/>
        <end position="448"/>
    </location>
</feature>
<dbReference type="InterPro" id="IPR008915">
    <property type="entry name" value="Peptidase_M50"/>
</dbReference>
<dbReference type="SUPFAM" id="SSF50156">
    <property type="entry name" value="PDZ domain-like"/>
    <property type="match status" value="2"/>
</dbReference>
<comment type="caution">
    <text evidence="13">The sequence shown here is derived from an EMBL/GenBank/DDBJ whole genome shotgun (WGS) entry which is preliminary data.</text>
</comment>
<evidence type="ECO:0000256" key="5">
    <source>
        <dbReference type="ARBA" id="ARBA00022692"/>
    </source>
</evidence>
<comment type="subcellular location">
    <subcellularLocation>
        <location evidence="2">Membrane</location>
        <topology evidence="2">Multi-pass membrane protein</topology>
    </subcellularLocation>
</comment>
<dbReference type="RefSeq" id="WP_068999205.1">
    <property type="nucleotide sequence ID" value="NZ_MDTQ01000001.1"/>
</dbReference>
<feature type="domain" description="PDZ" evidence="12">
    <location>
        <begin position="226"/>
        <end position="256"/>
    </location>
</feature>
<accession>A0A1E2VB86</accession>
<evidence type="ECO:0000313" key="13">
    <source>
        <dbReference type="EMBL" id="ODC04241.1"/>
    </source>
</evidence>
<keyword evidence="7 11" id="KW-0862">Zinc</keyword>
<evidence type="ECO:0000256" key="6">
    <source>
        <dbReference type="ARBA" id="ARBA00022801"/>
    </source>
</evidence>
<dbReference type="STRING" id="197479.BFW38_12580"/>
<dbReference type="GO" id="GO:0004222">
    <property type="term" value="F:metalloendopeptidase activity"/>
    <property type="evidence" value="ECO:0007669"/>
    <property type="project" value="InterPro"/>
</dbReference>
<dbReference type="NCBIfam" id="TIGR00054">
    <property type="entry name" value="RIP metalloprotease RseP"/>
    <property type="match status" value="1"/>
</dbReference>
<dbReference type="PANTHER" id="PTHR42837">
    <property type="entry name" value="REGULATOR OF SIGMA-E PROTEASE RSEP"/>
    <property type="match status" value="1"/>
</dbReference>
<organism evidence="13 14">
    <name type="scientific">Terasakiispira papahanaumokuakeensis</name>
    <dbReference type="NCBI Taxonomy" id="197479"/>
    <lineage>
        <taxon>Bacteria</taxon>
        <taxon>Pseudomonadati</taxon>
        <taxon>Pseudomonadota</taxon>
        <taxon>Gammaproteobacteria</taxon>
        <taxon>Oceanospirillales</taxon>
        <taxon>Terasakiispira</taxon>
    </lineage>
</organism>
<protein>
    <recommendedName>
        <fullName evidence="11">Zinc metalloprotease</fullName>
        <ecNumber evidence="11">3.4.24.-</ecNumber>
    </recommendedName>
</protein>
<dbReference type="PROSITE" id="PS50106">
    <property type="entry name" value="PDZ"/>
    <property type="match status" value="1"/>
</dbReference>
<dbReference type="CDD" id="cd06163">
    <property type="entry name" value="S2P-M50_PDZ_RseP-like"/>
    <property type="match status" value="2"/>
</dbReference>
<dbReference type="Pfam" id="PF17820">
    <property type="entry name" value="PDZ_6"/>
    <property type="match status" value="1"/>
</dbReference>
<evidence type="ECO:0000256" key="10">
    <source>
        <dbReference type="ARBA" id="ARBA00023136"/>
    </source>
</evidence>
<keyword evidence="10 11" id="KW-0472">Membrane</keyword>
<name>A0A1E2VB86_9GAMM</name>
<keyword evidence="9 11" id="KW-0482">Metalloprotease</keyword>
<evidence type="ECO:0000256" key="3">
    <source>
        <dbReference type="ARBA" id="ARBA00007931"/>
    </source>
</evidence>
<keyword evidence="4 13" id="KW-0645">Protease</keyword>
<dbReference type="PANTHER" id="PTHR42837:SF2">
    <property type="entry name" value="MEMBRANE METALLOPROTEASE ARASP2, CHLOROPLASTIC-RELATED"/>
    <property type="match status" value="1"/>
</dbReference>
<dbReference type="SMART" id="SM00228">
    <property type="entry name" value="PDZ"/>
    <property type="match status" value="2"/>
</dbReference>
<evidence type="ECO:0000256" key="11">
    <source>
        <dbReference type="RuleBase" id="RU362031"/>
    </source>
</evidence>
<dbReference type="InterPro" id="IPR001478">
    <property type="entry name" value="PDZ"/>
</dbReference>